<evidence type="ECO:0000256" key="5">
    <source>
        <dbReference type="ARBA" id="ARBA00022475"/>
    </source>
</evidence>
<dbReference type="EMBL" id="JBHUEL010000007">
    <property type="protein sequence ID" value="MFD1766650.1"/>
    <property type="molecule type" value="Genomic_DNA"/>
</dbReference>
<evidence type="ECO:0000256" key="1">
    <source>
        <dbReference type="ARBA" id="ARBA00004533"/>
    </source>
</evidence>
<keyword evidence="4" id="KW-0813">Transport</keyword>
<accession>A0ABW4MCY3</accession>
<evidence type="ECO:0000256" key="4">
    <source>
        <dbReference type="ARBA" id="ARBA00022448"/>
    </source>
</evidence>
<keyword evidence="7" id="KW-0812">Transmembrane</keyword>
<evidence type="ECO:0000256" key="2">
    <source>
        <dbReference type="ARBA" id="ARBA00007208"/>
    </source>
</evidence>
<comment type="subcellular location">
    <subcellularLocation>
        <location evidence="1">Cell inner membrane</location>
    </subcellularLocation>
</comment>
<keyword evidence="12" id="KW-1185">Reference proteome</keyword>
<protein>
    <recommendedName>
        <fullName evidence="3">Type II secretion system protein N</fullName>
    </recommendedName>
    <alternativeName>
        <fullName evidence="10">General secretion pathway protein N</fullName>
    </alternativeName>
</protein>
<evidence type="ECO:0000313" key="11">
    <source>
        <dbReference type="EMBL" id="MFD1766650.1"/>
    </source>
</evidence>
<sequence>MFLLAAIAFMPLRWMLGVALPEKSAISASGADGTIWSGRVFDVTIGNVQAGTFSVGLQPFGLLIGRIGFWFEQPSTAGIAGFRGSVARGISGTSVQALEGELPVANLLPGIPSGKLKLENVSFAWSANKCREASGNVRLEPDGALFNSLGLRLKMMGRIRCQNGMLLVPLASESAMEKLDLRIAGDGQYRATAYLQQPAAELTPLLSLAGFTPVPGGFRKVGKGQFW</sequence>
<dbReference type="InterPro" id="IPR022792">
    <property type="entry name" value="T2SS_protein-GspN"/>
</dbReference>
<dbReference type="Pfam" id="PF01203">
    <property type="entry name" value="T2SSN"/>
    <property type="match status" value="1"/>
</dbReference>
<comment type="similarity">
    <text evidence="2">Belongs to the GSP N family.</text>
</comment>
<evidence type="ECO:0000256" key="7">
    <source>
        <dbReference type="ARBA" id="ARBA00022692"/>
    </source>
</evidence>
<proteinExistence type="inferred from homology"/>
<keyword evidence="9" id="KW-0472">Membrane</keyword>
<keyword evidence="5" id="KW-1003">Cell membrane</keyword>
<name>A0ABW4MCY3_9SPHN</name>
<evidence type="ECO:0000256" key="8">
    <source>
        <dbReference type="ARBA" id="ARBA00022927"/>
    </source>
</evidence>
<evidence type="ECO:0000256" key="10">
    <source>
        <dbReference type="ARBA" id="ARBA00030772"/>
    </source>
</evidence>
<evidence type="ECO:0000313" key="12">
    <source>
        <dbReference type="Proteomes" id="UP001597215"/>
    </source>
</evidence>
<evidence type="ECO:0000256" key="9">
    <source>
        <dbReference type="ARBA" id="ARBA00023136"/>
    </source>
</evidence>
<dbReference type="RefSeq" id="WP_381512985.1">
    <property type="nucleotide sequence ID" value="NZ_JBHUEL010000007.1"/>
</dbReference>
<keyword evidence="6" id="KW-0997">Cell inner membrane</keyword>
<evidence type="ECO:0000256" key="3">
    <source>
        <dbReference type="ARBA" id="ARBA00021563"/>
    </source>
</evidence>
<comment type="caution">
    <text evidence="11">The sequence shown here is derived from an EMBL/GenBank/DDBJ whole genome shotgun (WGS) entry which is preliminary data.</text>
</comment>
<evidence type="ECO:0000256" key="6">
    <source>
        <dbReference type="ARBA" id="ARBA00022519"/>
    </source>
</evidence>
<dbReference type="Proteomes" id="UP001597215">
    <property type="component" value="Unassembled WGS sequence"/>
</dbReference>
<keyword evidence="8" id="KW-0653">Protein transport</keyword>
<gene>
    <name evidence="11" type="primary">gspN</name>
    <name evidence="11" type="ORF">ACFSAG_07320</name>
</gene>
<reference evidence="12" key="1">
    <citation type="journal article" date="2019" name="Int. J. Syst. Evol. Microbiol.">
        <title>The Global Catalogue of Microorganisms (GCM) 10K type strain sequencing project: providing services to taxonomists for standard genome sequencing and annotation.</title>
        <authorList>
            <consortium name="The Broad Institute Genomics Platform"/>
            <consortium name="The Broad Institute Genome Sequencing Center for Infectious Disease"/>
            <person name="Wu L."/>
            <person name="Ma J."/>
        </authorList>
    </citation>
    <scope>NUCLEOTIDE SEQUENCE [LARGE SCALE GENOMIC DNA]</scope>
    <source>
        <strain evidence="12">CGMCC 1.12449</strain>
    </source>
</reference>
<organism evidence="11 12">
    <name type="scientific">Sphingorhabdus buctiana</name>
    <dbReference type="NCBI Taxonomy" id="1508805"/>
    <lineage>
        <taxon>Bacteria</taxon>
        <taxon>Pseudomonadati</taxon>
        <taxon>Pseudomonadota</taxon>
        <taxon>Alphaproteobacteria</taxon>
        <taxon>Sphingomonadales</taxon>
        <taxon>Sphingomonadaceae</taxon>
        <taxon>Sphingorhabdus</taxon>
    </lineage>
</organism>